<evidence type="ECO:0000313" key="2">
    <source>
        <dbReference type="EMBL" id="KGT78374.1"/>
    </source>
</evidence>
<name>A0A0A3XYH5_BRAJP</name>
<feature type="region of interest" description="Disordered" evidence="1">
    <location>
        <begin position="61"/>
        <end position="108"/>
    </location>
</feature>
<sequence>MEHRDTRKLSFSLTAAAVNMIGPTITQIETSVSTPEANVKCGPSVISVGARPRLTKDVVEGRSEPEHHADENCEISEGSLPARSTLRITEAGTASDHSPAIALGDNLR</sequence>
<evidence type="ECO:0000313" key="3">
    <source>
        <dbReference type="Proteomes" id="UP000030377"/>
    </source>
</evidence>
<accession>A0A0A3XYH5</accession>
<dbReference type="EMBL" id="JRPN01000015">
    <property type="protein sequence ID" value="KGT78374.1"/>
    <property type="molecule type" value="Genomic_DNA"/>
</dbReference>
<protein>
    <submittedName>
        <fullName evidence="2">Uncharacterized protein</fullName>
    </submittedName>
</protein>
<dbReference type="AlphaFoldDB" id="A0A0A3XYH5"/>
<organism evidence="2 3">
    <name type="scientific">Bradyrhizobium japonicum</name>
    <dbReference type="NCBI Taxonomy" id="375"/>
    <lineage>
        <taxon>Bacteria</taxon>
        <taxon>Pseudomonadati</taxon>
        <taxon>Pseudomonadota</taxon>
        <taxon>Alphaproteobacteria</taxon>
        <taxon>Hyphomicrobiales</taxon>
        <taxon>Nitrobacteraceae</taxon>
        <taxon>Bradyrhizobium</taxon>
    </lineage>
</organism>
<reference evidence="2 3" key="1">
    <citation type="submission" date="2014-09" db="EMBL/GenBank/DDBJ databases">
        <title>Draft genome of Bradyrhizobium japonicum Is-34.</title>
        <authorList>
            <person name="Tsurumaru H."/>
            <person name="Yamakawa T."/>
            <person name="Hashimoto S."/>
            <person name="Okizaki K."/>
            <person name="Kanesaki Y."/>
            <person name="Yoshikawa H."/>
            <person name="Yajima S."/>
        </authorList>
    </citation>
    <scope>NUCLEOTIDE SEQUENCE [LARGE SCALE GENOMIC DNA]</scope>
    <source>
        <strain evidence="2 3">Is-34</strain>
    </source>
</reference>
<comment type="caution">
    <text evidence="2">The sequence shown here is derived from an EMBL/GenBank/DDBJ whole genome shotgun (WGS) entry which is preliminary data.</text>
</comment>
<dbReference type="KEGG" id="bjp:RN69_40140"/>
<proteinExistence type="predicted"/>
<dbReference type="Proteomes" id="UP000030377">
    <property type="component" value="Unassembled WGS sequence"/>
</dbReference>
<gene>
    <name evidence="2" type="ORF">MA20_17900</name>
</gene>
<evidence type="ECO:0000256" key="1">
    <source>
        <dbReference type="SAM" id="MobiDB-lite"/>
    </source>
</evidence>
<feature type="compositionally biased region" description="Basic and acidic residues" evidence="1">
    <location>
        <begin position="61"/>
        <end position="71"/>
    </location>
</feature>